<dbReference type="RefSeq" id="WP_111609657.1">
    <property type="nucleotide sequence ID" value="NZ_QLLK01000001.1"/>
</dbReference>
<protein>
    <submittedName>
        <fullName evidence="3">Uncharacterized protein DUF4382</fullName>
    </submittedName>
</protein>
<feature type="domain" description="DUF4382" evidence="2">
    <location>
        <begin position="32"/>
        <end position="182"/>
    </location>
</feature>
<dbReference type="GO" id="GO:0030246">
    <property type="term" value="F:carbohydrate binding"/>
    <property type="evidence" value="ECO:0007669"/>
    <property type="project" value="InterPro"/>
</dbReference>
<accession>A0A327PUI4</accession>
<keyword evidence="4" id="KW-1185">Reference proteome</keyword>
<proteinExistence type="predicted"/>
<dbReference type="PROSITE" id="PS51257">
    <property type="entry name" value="PROKAR_LIPOPROTEIN"/>
    <property type="match status" value="1"/>
</dbReference>
<evidence type="ECO:0000313" key="3">
    <source>
        <dbReference type="EMBL" id="RAI94951.1"/>
    </source>
</evidence>
<dbReference type="AlphaFoldDB" id="A0A327PUI4"/>
<name>A0A327PUI4_9BACT</name>
<dbReference type="EMBL" id="QLLK01000001">
    <property type="protein sequence ID" value="RAI94951.1"/>
    <property type="molecule type" value="Genomic_DNA"/>
</dbReference>
<keyword evidence="1" id="KW-0732">Signal</keyword>
<dbReference type="Pfam" id="PF14321">
    <property type="entry name" value="DUF4382"/>
    <property type="match status" value="1"/>
</dbReference>
<evidence type="ECO:0000259" key="2">
    <source>
        <dbReference type="Pfam" id="PF14321"/>
    </source>
</evidence>
<gene>
    <name evidence="3" type="ORF">LV83_00199</name>
</gene>
<reference evidence="3 4" key="1">
    <citation type="submission" date="2018-06" db="EMBL/GenBank/DDBJ databases">
        <title>Genomic Encyclopedia of Archaeal and Bacterial Type Strains, Phase II (KMG-II): from individual species to whole genera.</title>
        <authorList>
            <person name="Goeker M."/>
        </authorList>
    </citation>
    <scope>NUCLEOTIDE SEQUENCE [LARGE SCALE GENOMIC DNA]</scope>
    <source>
        <strain evidence="3 4">DSM 23446</strain>
    </source>
</reference>
<dbReference type="Proteomes" id="UP000249610">
    <property type="component" value="Unassembled WGS sequence"/>
</dbReference>
<comment type="caution">
    <text evidence="3">The sequence shown here is derived from an EMBL/GenBank/DDBJ whole genome shotgun (WGS) entry which is preliminary data.</text>
</comment>
<feature type="chain" id="PRO_5016300479" evidence="1">
    <location>
        <begin position="20"/>
        <end position="274"/>
    </location>
</feature>
<organism evidence="3 4">
    <name type="scientific">Algoriphagus yeomjeoni</name>
    <dbReference type="NCBI Taxonomy" id="291403"/>
    <lineage>
        <taxon>Bacteria</taxon>
        <taxon>Pseudomonadati</taxon>
        <taxon>Bacteroidota</taxon>
        <taxon>Cytophagia</taxon>
        <taxon>Cytophagales</taxon>
        <taxon>Cyclobacteriaceae</taxon>
        <taxon>Algoriphagus</taxon>
    </lineage>
</organism>
<sequence length="274" mass="29862">MKNLFSYLSIIGMALIAMACSSNDDNPASGSARVNFYLVDAPASYDEVWVEVLAVRVKVDDDGIDDDDMDDDDESSWVEIVYDESQPINLLELTGGNSELLGSEDFPEGEIDQIRLILGEDNYVIKDGERFEMKTPSAQQSGLKIKVDEDIEGGMTYDLIIDFDAAKSIVEAGNSGQIILKPVLRAYIDEVSTGLMGQVLPLEAQPVQVTASIGDDSMNTFVDAEGNYKISGLDDGTYTLTFTPNELYAPFVLEGVVVEEGKMTNVNPVTLVLN</sequence>
<dbReference type="Gene3D" id="2.60.40.1120">
    <property type="entry name" value="Carboxypeptidase-like, regulatory domain"/>
    <property type="match status" value="1"/>
</dbReference>
<dbReference type="OrthoDB" id="2111471at2"/>
<feature type="signal peptide" evidence="1">
    <location>
        <begin position="1"/>
        <end position="19"/>
    </location>
</feature>
<dbReference type="InterPro" id="IPR013784">
    <property type="entry name" value="Carb-bd-like_fold"/>
</dbReference>
<evidence type="ECO:0000256" key="1">
    <source>
        <dbReference type="SAM" id="SignalP"/>
    </source>
</evidence>
<dbReference type="InterPro" id="IPR025491">
    <property type="entry name" value="DUF4382"/>
</dbReference>
<dbReference type="SUPFAM" id="SSF49452">
    <property type="entry name" value="Starch-binding domain-like"/>
    <property type="match status" value="1"/>
</dbReference>
<evidence type="ECO:0000313" key="4">
    <source>
        <dbReference type="Proteomes" id="UP000249610"/>
    </source>
</evidence>